<evidence type="ECO:0000256" key="6">
    <source>
        <dbReference type="ARBA" id="ARBA00023204"/>
    </source>
</evidence>
<dbReference type="Gene3D" id="6.20.220.20">
    <property type="entry name" value="Recombination protein O, zinc-binding domain"/>
    <property type="match status" value="1"/>
</dbReference>
<dbReference type="Pfam" id="PF11967">
    <property type="entry name" value="RecO_N"/>
    <property type="match status" value="1"/>
</dbReference>
<feature type="domain" description="DNA replication/recombination mediator RecO N-terminal" evidence="9">
    <location>
        <begin position="11"/>
        <end position="86"/>
    </location>
</feature>
<evidence type="ECO:0000256" key="3">
    <source>
        <dbReference type="ARBA" id="ARBA00021310"/>
    </source>
</evidence>
<dbReference type="PANTHER" id="PTHR33991:SF1">
    <property type="entry name" value="DNA REPAIR PROTEIN RECO"/>
    <property type="match status" value="1"/>
</dbReference>
<evidence type="ECO:0000256" key="5">
    <source>
        <dbReference type="ARBA" id="ARBA00023172"/>
    </source>
</evidence>
<dbReference type="RefSeq" id="WP_344879220.1">
    <property type="nucleotide sequence ID" value="NZ_BAABCJ010000001.1"/>
</dbReference>
<evidence type="ECO:0000256" key="7">
    <source>
        <dbReference type="ARBA" id="ARBA00033409"/>
    </source>
</evidence>
<dbReference type="InterPro" id="IPR022572">
    <property type="entry name" value="DNA_rep/recomb_RecO_N"/>
</dbReference>
<dbReference type="EMBL" id="BAABCJ010000001">
    <property type="protein sequence ID" value="GAA3694589.1"/>
    <property type="molecule type" value="Genomic_DNA"/>
</dbReference>
<evidence type="ECO:0000259" key="9">
    <source>
        <dbReference type="Pfam" id="PF11967"/>
    </source>
</evidence>
<comment type="function">
    <text evidence="1 8">Involved in DNA repair and RecF pathway recombination.</text>
</comment>
<sequence length="249" mass="26581">MPRYSFASKSYRTAAIVLRTHKLGEADRIVILLTPSNGQVRAVAKGVRRTSSKLGATLEPFMLVEAQLSRGRNLDIVTQAQLKSPYGHALSQDYSRFTAASAMADVAERLSADETDTAAQYRLLHGALAALARGDVDPVLLLDSYLLRSLGNAGWAPSFSACVRCGAPGPHQAVNIPLGGVVCHDCRPAGSLSPAPESVALLEALLRGDWATAAASEAPARREAANIVAGYVQWHLERVVKSLKLVERT</sequence>
<accession>A0ABP7CTI6</accession>
<evidence type="ECO:0000256" key="4">
    <source>
        <dbReference type="ARBA" id="ARBA00022763"/>
    </source>
</evidence>
<comment type="similarity">
    <text evidence="2 8">Belongs to the RecO family.</text>
</comment>
<dbReference type="Gene3D" id="2.40.50.140">
    <property type="entry name" value="Nucleic acid-binding proteins"/>
    <property type="match status" value="1"/>
</dbReference>
<dbReference type="Gene3D" id="1.20.1440.120">
    <property type="entry name" value="Recombination protein O, C-terminal domain"/>
    <property type="match status" value="1"/>
</dbReference>
<comment type="caution">
    <text evidence="10">The sequence shown here is derived from an EMBL/GenBank/DDBJ whole genome shotgun (WGS) entry which is preliminary data.</text>
</comment>
<evidence type="ECO:0000256" key="1">
    <source>
        <dbReference type="ARBA" id="ARBA00003065"/>
    </source>
</evidence>
<dbReference type="SUPFAM" id="SSF57863">
    <property type="entry name" value="ArfGap/RecO-like zinc finger"/>
    <property type="match status" value="1"/>
</dbReference>
<keyword evidence="6 8" id="KW-0234">DNA repair</keyword>
<dbReference type="SUPFAM" id="SSF50249">
    <property type="entry name" value="Nucleic acid-binding proteins"/>
    <property type="match status" value="1"/>
</dbReference>
<evidence type="ECO:0000256" key="8">
    <source>
        <dbReference type="HAMAP-Rule" id="MF_00201"/>
    </source>
</evidence>
<dbReference type="InterPro" id="IPR012340">
    <property type="entry name" value="NA-bd_OB-fold"/>
</dbReference>
<dbReference type="InterPro" id="IPR003717">
    <property type="entry name" value="RecO"/>
</dbReference>
<organism evidence="10 11">
    <name type="scientific">Zhihengliuella alba</name>
    <dbReference type="NCBI Taxonomy" id="547018"/>
    <lineage>
        <taxon>Bacteria</taxon>
        <taxon>Bacillati</taxon>
        <taxon>Actinomycetota</taxon>
        <taxon>Actinomycetes</taxon>
        <taxon>Micrococcales</taxon>
        <taxon>Micrococcaceae</taxon>
        <taxon>Zhihengliuella</taxon>
    </lineage>
</organism>
<keyword evidence="11" id="KW-1185">Reference proteome</keyword>
<evidence type="ECO:0000256" key="2">
    <source>
        <dbReference type="ARBA" id="ARBA00007452"/>
    </source>
</evidence>
<dbReference type="InterPro" id="IPR037278">
    <property type="entry name" value="ARFGAP/RecO"/>
</dbReference>
<dbReference type="InterPro" id="IPR042242">
    <property type="entry name" value="RecO_C"/>
</dbReference>
<proteinExistence type="inferred from homology"/>
<dbReference type="PANTHER" id="PTHR33991">
    <property type="entry name" value="DNA REPAIR PROTEIN RECO"/>
    <property type="match status" value="1"/>
</dbReference>
<keyword evidence="4 8" id="KW-0227">DNA damage</keyword>
<evidence type="ECO:0000313" key="11">
    <source>
        <dbReference type="Proteomes" id="UP001501536"/>
    </source>
</evidence>
<name>A0ABP7CTI6_9MICC</name>
<protein>
    <recommendedName>
        <fullName evidence="3 8">DNA repair protein RecO</fullName>
    </recommendedName>
    <alternativeName>
        <fullName evidence="7 8">Recombination protein O</fullName>
    </alternativeName>
</protein>
<gene>
    <name evidence="8 10" type="primary">recO</name>
    <name evidence="10" type="ORF">GCM10022377_04060</name>
</gene>
<keyword evidence="5 8" id="KW-0233">DNA recombination</keyword>
<reference evidence="11" key="1">
    <citation type="journal article" date="2019" name="Int. J. Syst. Evol. Microbiol.">
        <title>The Global Catalogue of Microorganisms (GCM) 10K type strain sequencing project: providing services to taxonomists for standard genome sequencing and annotation.</title>
        <authorList>
            <consortium name="The Broad Institute Genomics Platform"/>
            <consortium name="The Broad Institute Genome Sequencing Center for Infectious Disease"/>
            <person name="Wu L."/>
            <person name="Ma J."/>
        </authorList>
    </citation>
    <scope>NUCLEOTIDE SEQUENCE [LARGE SCALE GENOMIC DNA]</scope>
    <source>
        <strain evidence="11">JCM 16961</strain>
    </source>
</reference>
<dbReference type="Proteomes" id="UP001501536">
    <property type="component" value="Unassembled WGS sequence"/>
</dbReference>
<dbReference type="Pfam" id="PF02565">
    <property type="entry name" value="RecO_C"/>
    <property type="match status" value="1"/>
</dbReference>
<evidence type="ECO:0000313" key="10">
    <source>
        <dbReference type="EMBL" id="GAA3694589.1"/>
    </source>
</evidence>
<dbReference type="NCBIfam" id="TIGR00613">
    <property type="entry name" value="reco"/>
    <property type="match status" value="1"/>
</dbReference>
<dbReference type="HAMAP" id="MF_00201">
    <property type="entry name" value="RecO"/>
    <property type="match status" value="1"/>
</dbReference>